<dbReference type="InterPro" id="IPR029063">
    <property type="entry name" value="SAM-dependent_MTases_sf"/>
</dbReference>
<comment type="caution">
    <text evidence="1">The sequence shown here is derived from an EMBL/GenBank/DDBJ whole genome shotgun (WGS) entry which is preliminary data.</text>
</comment>
<sequence>MNEQTYEYQLNIVTEGNQQGFTDSLHHNRYEPTPYELLDKLFQNYSLSSGDRLVDVGCGKGRLNFYVHHLFGAKSAGIEMNPVFYTEALENKKRYLKKHAAAESSINFYNCLAQEYSIVAQDTIFYFFNPFSVEIFIAFINKILISVETNSRKVEVILFFASQEYSDFLETSNVFQLIKEIQLPDFHKNPRERFLIYRLPKMD</sequence>
<name>A0AA87IIU0_9BACL</name>
<keyword evidence="1" id="KW-0489">Methyltransferase</keyword>
<protein>
    <submittedName>
        <fullName evidence="1">Methyltransferase</fullName>
    </submittedName>
</protein>
<dbReference type="SUPFAM" id="SSF53335">
    <property type="entry name" value="S-adenosyl-L-methionine-dependent methyltransferases"/>
    <property type="match status" value="1"/>
</dbReference>
<dbReference type="RefSeq" id="WP_006831119.1">
    <property type="nucleotide sequence ID" value="NZ_AJYB01000065.1"/>
</dbReference>
<proteinExistence type="predicted"/>
<dbReference type="GO" id="GO:0032259">
    <property type="term" value="P:methylation"/>
    <property type="evidence" value="ECO:0007669"/>
    <property type="project" value="UniProtKB-KW"/>
</dbReference>
<dbReference type="CDD" id="cd02440">
    <property type="entry name" value="AdoMet_MTases"/>
    <property type="match status" value="1"/>
</dbReference>
<dbReference type="GO" id="GO:0008168">
    <property type="term" value="F:methyltransferase activity"/>
    <property type="evidence" value="ECO:0007669"/>
    <property type="project" value="UniProtKB-KW"/>
</dbReference>
<dbReference type="Gene3D" id="3.40.50.150">
    <property type="entry name" value="Vaccinia Virus protein VP39"/>
    <property type="match status" value="1"/>
</dbReference>
<evidence type="ECO:0000313" key="1">
    <source>
        <dbReference type="EMBL" id="EIM05556.1"/>
    </source>
</evidence>
<dbReference type="EMBL" id="AJYB01000065">
    <property type="protein sequence ID" value="EIM05556.1"/>
    <property type="molecule type" value="Genomic_DNA"/>
</dbReference>
<dbReference type="Proteomes" id="UP000004725">
    <property type="component" value="Unassembled WGS sequence"/>
</dbReference>
<gene>
    <name evidence="1" type="ORF">A1A1_15833</name>
</gene>
<evidence type="ECO:0000313" key="2">
    <source>
        <dbReference type="Proteomes" id="UP000004725"/>
    </source>
</evidence>
<organism evidence="1 2">
    <name type="scientific">Planococcus antarcticus DSM 14505</name>
    <dbReference type="NCBI Taxonomy" id="1185653"/>
    <lineage>
        <taxon>Bacteria</taxon>
        <taxon>Bacillati</taxon>
        <taxon>Bacillota</taxon>
        <taxon>Bacilli</taxon>
        <taxon>Bacillales</taxon>
        <taxon>Caryophanaceae</taxon>
        <taxon>Planococcus</taxon>
    </lineage>
</organism>
<keyword evidence="1" id="KW-0808">Transferase</keyword>
<accession>A0AA87IIU0</accession>
<reference evidence="1 2" key="1">
    <citation type="journal article" date="2012" name="J. Bacteriol.">
        <title>Genome Sequence of the Antarctic Psychrophile Bacterium Planococcus antarcticus DSM 14505.</title>
        <authorList>
            <person name="Margolles A."/>
            <person name="Gueimonde M."/>
            <person name="Sanchez B."/>
        </authorList>
    </citation>
    <scope>NUCLEOTIDE SEQUENCE [LARGE SCALE GENOMIC DNA]</scope>
    <source>
        <strain evidence="1 2">DSM 14505</strain>
    </source>
</reference>
<dbReference type="AlphaFoldDB" id="A0AA87IIU0"/>